<accession>F2NYF7</accession>
<geneLocation type="plasmid" evidence="1 2">
    <name>pTRESU01</name>
</geneLocation>
<dbReference type="Proteomes" id="UP000006852">
    <property type="component" value="Plasmid pTRESU01"/>
</dbReference>
<keyword evidence="1" id="KW-0614">Plasmid</keyword>
<name>F2NYF7_TRES6</name>
<dbReference type="EMBL" id="CP002632">
    <property type="protein sequence ID" value="AEB15456.1"/>
    <property type="molecule type" value="Genomic_DNA"/>
</dbReference>
<protein>
    <submittedName>
        <fullName evidence="1">Uncharacterized protein</fullName>
    </submittedName>
</protein>
<keyword evidence="2" id="KW-1185">Reference proteome</keyword>
<dbReference type="KEGG" id="tsu:Tresu_2594"/>
<dbReference type="GeneID" id="302999699"/>
<proteinExistence type="predicted"/>
<dbReference type="RefSeq" id="WP_013702706.1">
    <property type="nucleotide sequence ID" value="NC_015386.1"/>
</dbReference>
<reference evidence="2" key="1">
    <citation type="submission" date="2011-04" db="EMBL/GenBank/DDBJ databases">
        <title>The complete genome of plasmid of Treponema succinifaciens DSM 2489.</title>
        <authorList>
            <person name="Lucas S."/>
            <person name="Copeland A."/>
            <person name="Lapidus A."/>
            <person name="Bruce D."/>
            <person name="Goodwin L."/>
            <person name="Pitluck S."/>
            <person name="Peters L."/>
            <person name="Kyrpides N."/>
            <person name="Mavromatis K."/>
            <person name="Ivanova N."/>
            <person name="Ovchinnikova G."/>
            <person name="Teshima H."/>
            <person name="Detter J.C."/>
            <person name="Tapia R."/>
            <person name="Han C."/>
            <person name="Land M."/>
            <person name="Hauser L."/>
            <person name="Markowitz V."/>
            <person name="Cheng J.-F."/>
            <person name="Hugenholtz P."/>
            <person name="Woyke T."/>
            <person name="Wu D."/>
            <person name="Gronow S."/>
            <person name="Wellnitz S."/>
            <person name="Brambilla E."/>
            <person name="Klenk H.-P."/>
            <person name="Eisen J.A."/>
        </authorList>
    </citation>
    <scope>NUCLEOTIDE SEQUENCE [LARGE SCALE GENOMIC DNA]</scope>
    <source>
        <strain evidence="2">ATCC 33096 / DSM 2489 / 6091</strain>
        <plasmid evidence="2">Plasmid pTRESU01</plasmid>
    </source>
</reference>
<organism evidence="1 2">
    <name type="scientific">Treponema succinifaciens (strain ATCC 33096 / DSM 2489 / 6091)</name>
    <dbReference type="NCBI Taxonomy" id="869209"/>
    <lineage>
        <taxon>Bacteria</taxon>
        <taxon>Pseudomonadati</taxon>
        <taxon>Spirochaetota</taxon>
        <taxon>Spirochaetia</taxon>
        <taxon>Spirochaetales</taxon>
        <taxon>Treponemataceae</taxon>
        <taxon>Treponema</taxon>
    </lineage>
</organism>
<dbReference type="AlphaFoldDB" id="F2NYF7"/>
<evidence type="ECO:0000313" key="2">
    <source>
        <dbReference type="Proteomes" id="UP000006852"/>
    </source>
</evidence>
<dbReference type="HOGENOM" id="CLU_1991679_0_0_12"/>
<gene>
    <name evidence="1" type="ordered locus">Tresu_2594</name>
</gene>
<sequence>MARDEIFWKILVRERNYDIGNYEQTGTQYMPLSCMYFCRDSKNKFLISKFGKTRNVQIEFLGCPLFEGDLAWCIWSNNTLSEKDYENIIQKFNMNTGFGVFQYIYKNEKHKKDVLNYIFENSQMR</sequence>
<evidence type="ECO:0000313" key="1">
    <source>
        <dbReference type="EMBL" id="AEB15456.1"/>
    </source>
</evidence>